<evidence type="ECO:0000256" key="6">
    <source>
        <dbReference type="ARBA" id="ARBA00022692"/>
    </source>
</evidence>
<organism evidence="17 18">
    <name type="scientific">Rubrivivax benzoatilyticus</name>
    <dbReference type="NCBI Taxonomy" id="316997"/>
    <lineage>
        <taxon>Bacteria</taxon>
        <taxon>Pseudomonadati</taxon>
        <taxon>Pseudomonadota</taxon>
        <taxon>Betaproteobacteria</taxon>
        <taxon>Burkholderiales</taxon>
        <taxon>Sphaerotilaceae</taxon>
        <taxon>Rubrivivax</taxon>
    </lineage>
</organism>
<evidence type="ECO:0000256" key="4">
    <source>
        <dbReference type="ARBA" id="ARBA00022452"/>
    </source>
</evidence>
<dbReference type="InterPro" id="IPR054765">
    <property type="entry name" value="SLBB_dom"/>
</dbReference>
<evidence type="ECO:0000256" key="2">
    <source>
        <dbReference type="ARBA" id="ARBA00009450"/>
    </source>
</evidence>
<keyword evidence="5" id="KW-0762">Sugar transport</keyword>
<keyword evidence="12" id="KW-0564">Palmitate</keyword>
<feature type="domain" description="SLBB" evidence="16">
    <location>
        <begin position="261"/>
        <end position="355"/>
    </location>
</feature>
<keyword evidence="6" id="KW-0812">Transmembrane</keyword>
<comment type="similarity">
    <text evidence="2">Belongs to the BexD/CtrA/VexA family.</text>
</comment>
<keyword evidence="9" id="KW-0406">Ion transport</keyword>
<evidence type="ECO:0000256" key="10">
    <source>
        <dbReference type="ARBA" id="ARBA00023114"/>
    </source>
</evidence>
<dbReference type="PANTHER" id="PTHR33619:SF3">
    <property type="entry name" value="POLYSACCHARIDE EXPORT PROTEIN GFCE-RELATED"/>
    <property type="match status" value="1"/>
</dbReference>
<evidence type="ECO:0000256" key="14">
    <source>
        <dbReference type="ARBA" id="ARBA00023288"/>
    </source>
</evidence>
<dbReference type="RefSeq" id="WP_009856519.1">
    <property type="nucleotide sequence ID" value="NZ_JAAOCD010000002.1"/>
</dbReference>
<dbReference type="Proteomes" id="UP000802098">
    <property type="component" value="Unassembled WGS sequence"/>
</dbReference>
<evidence type="ECO:0000256" key="12">
    <source>
        <dbReference type="ARBA" id="ARBA00023139"/>
    </source>
</evidence>
<dbReference type="Pfam" id="PF22461">
    <property type="entry name" value="SLBB_2"/>
    <property type="match status" value="2"/>
</dbReference>
<feature type="domain" description="SLBB" evidence="16">
    <location>
        <begin position="177"/>
        <end position="249"/>
    </location>
</feature>
<sequence length="385" mass="40769">MSASSRPLLPLILSTALLGACSHQLPTSGPSRSAIENTTAEVASRAVQVVDIDAKVARRLLDQRRHSLFSEVLGGQRVATTIGLGDMLEVSVWEAPPATLFGGGAVDPRNPSTVRATTLPDQVVDRDGQISVPFAGRIPAAGLTPQAVEATIVSRLKGKANQPEVLVRVVRNVSSTVTVVGEVNTSTRMPLTAGGERVLDALAMAGGVRQPVHKMTLQVTRGKTVAALPLDQIIRDPAQNVPLQPGDVVTAMFQPLSFTALGATGKNEEVAFEAQGITLAQALARAGGLVDSRANAQGVFVFRFEREDALAWPRQPVGTTPDGLVPVVYRLDMSDPASFFVMQSFPVANKDVVFVSNAPAAELQKFLNLVFSVVYPVLNTISVTR</sequence>
<evidence type="ECO:0000313" key="18">
    <source>
        <dbReference type="Proteomes" id="UP000802098"/>
    </source>
</evidence>
<keyword evidence="13" id="KW-0998">Cell outer membrane</keyword>
<dbReference type="Pfam" id="PF02563">
    <property type="entry name" value="Poly_export"/>
    <property type="match status" value="1"/>
</dbReference>
<keyword evidence="4" id="KW-1134">Transmembrane beta strand</keyword>
<accession>A0ABX0HWF7</accession>
<evidence type="ECO:0000256" key="9">
    <source>
        <dbReference type="ARBA" id="ARBA00023065"/>
    </source>
</evidence>
<keyword evidence="11" id="KW-0472">Membrane</keyword>
<evidence type="ECO:0000256" key="13">
    <source>
        <dbReference type="ARBA" id="ARBA00023237"/>
    </source>
</evidence>
<evidence type="ECO:0000256" key="11">
    <source>
        <dbReference type="ARBA" id="ARBA00023136"/>
    </source>
</evidence>
<keyword evidence="18" id="KW-1185">Reference proteome</keyword>
<dbReference type="PANTHER" id="PTHR33619">
    <property type="entry name" value="POLYSACCHARIDE EXPORT PROTEIN GFCE-RELATED"/>
    <property type="match status" value="1"/>
</dbReference>
<dbReference type="Gene3D" id="3.10.560.10">
    <property type="entry name" value="Outer membrane lipoprotein wza domain like"/>
    <property type="match status" value="2"/>
</dbReference>
<evidence type="ECO:0000313" key="17">
    <source>
        <dbReference type="EMBL" id="NHK97946.1"/>
    </source>
</evidence>
<dbReference type="PROSITE" id="PS51257">
    <property type="entry name" value="PROKAR_LIPOPROTEIN"/>
    <property type="match status" value="1"/>
</dbReference>
<dbReference type="EMBL" id="JAAOCD010000002">
    <property type="protein sequence ID" value="NHK97946.1"/>
    <property type="molecule type" value="Genomic_DNA"/>
</dbReference>
<keyword evidence="8" id="KW-0625">Polysaccharide transport</keyword>
<evidence type="ECO:0000256" key="1">
    <source>
        <dbReference type="ARBA" id="ARBA00004571"/>
    </source>
</evidence>
<evidence type="ECO:0000256" key="5">
    <source>
        <dbReference type="ARBA" id="ARBA00022597"/>
    </source>
</evidence>
<keyword evidence="3" id="KW-0813">Transport</keyword>
<comment type="subcellular location">
    <subcellularLocation>
        <location evidence="1">Cell outer membrane</location>
        <topology evidence="1">Multi-pass membrane protein</topology>
    </subcellularLocation>
</comment>
<dbReference type="Gene3D" id="3.30.1950.10">
    <property type="entry name" value="wza like domain"/>
    <property type="match status" value="1"/>
</dbReference>
<dbReference type="InterPro" id="IPR003715">
    <property type="entry name" value="Poly_export_N"/>
</dbReference>
<protein>
    <submittedName>
        <fullName evidence="17">Polysaccharide export protein</fullName>
    </submittedName>
</protein>
<keyword evidence="10" id="KW-0626">Porin</keyword>
<reference evidence="17 18" key="1">
    <citation type="submission" date="2020-03" db="EMBL/GenBank/DDBJ databases">
        <title>Rubrivivax benzoatilyticus JA2 (sequenced after 10 years sub-culturing).</title>
        <authorList>
            <person name="Gupta D."/>
            <person name="Chintalapati S."/>
            <person name="Chintalapati V.R."/>
        </authorList>
    </citation>
    <scope>NUCLEOTIDE SEQUENCE [LARGE SCALE GENOMIC DNA]</scope>
    <source>
        <strain evidence="17 18">JA2-Mal</strain>
    </source>
</reference>
<keyword evidence="14" id="KW-0449">Lipoprotein</keyword>
<comment type="caution">
    <text evidence="17">The sequence shown here is derived from an EMBL/GenBank/DDBJ whole genome shotgun (WGS) entry which is preliminary data.</text>
</comment>
<proteinExistence type="inferred from homology"/>
<evidence type="ECO:0000256" key="8">
    <source>
        <dbReference type="ARBA" id="ARBA00023047"/>
    </source>
</evidence>
<gene>
    <name evidence="17" type="ORF">G7087_06115</name>
</gene>
<evidence type="ECO:0000259" key="16">
    <source>
        <dbReference type="Pfam" id="PF22461"/>
    </source>
</evidence>
<evidence type="ECO:0000256" key="7">
    <source>
        <dbReference type="ARBA" id="ARBA00022729"/>
    </source>
</evidence>
<feature type="domain" description="Polysaccharide export protein N-terminal" evidence="15">
    <location>
        <begin position="80"/>
        <end position="169"/>
    </location>
</feature>
<evidence type="ECO:0000259" key="15">
    <source>
        <dbReference type="Pfam" id="PF02563"/>
    </source>
</evidence>
<evidence type="ECO:0000256" key="3">
    <source>
        <dbReference type="ARBA" id="ARBA00022448"/>
    </source>
</evidence>
<name>A0ABX0HWF7_9BURK</name>
<keyword evidence="7" id="KW-0732">Signal</keyword>
<dbReference type="InterPro" id="IPR049712">
    <property type="entry name" value="Poly_export"/>
</dbReference>